<sequence>MNPRGRFATHTVSNQPPPLAPHDALAADLALDEALARWGRPGLAAAGGRLAEIGALAGSEQAREWAFDAHRHPPRLVTHDRYGERADEVEFHPSWHHLLGRAVGWGLHGAPWTSGEATPHLARAAGFYLWSQAEAGHGCPVSMTYAAVPALRAEESLAAAWTPLLSSPAYDPGLRPAAGKRGALAGMAMTEKQGGSDVRSNTTVADPGGADGEYVLTGHKWFCSAPMSDVFLVLAQAPGGLTCFVLPRVLPDGTRNAVRLVRLKDKLGNRSNASAEVEFEGALASRLGPEGRGVATILAMVNATRLDCVLGSAALMRRAVGEASWHAAHRRAFGSSLADQPAMANVLADLAVEQEAATTLAMRLAAATDAAEADPGERALLRIALPAAKYYVCKRAPSVAAEALECLGGNGYVEESGMPMLFRESPLNSVWEGAGSVQALDVLRALRREPDALTAWLGEIAPARGADPRLDHAVEDLLTSLADLSEPEYSARRLAERIAVVFQGALLVRYAPAEVADAFCASRLGPGGCVTFGTLPRGTDAAAIIDRAAPAPLPGRDGL</sequence>
<keyword evidence="10" id="KW-1185">Reference proteome</keyword>
<protein>
    <submittedName>
        <fullName evidence="9">Putative acyl-CoA dehydrogenase</fullName>
    </submittedName>
</protein>
<dbReference type="AlphaFoldDB" id="A0A852ZCI0"/>
<dbReference type="Pfam" id="PF02770">
    <property type="entry name" value="Acyl-CoA_dh_M"/>
    <property type="match status" value="1"/>
</dbReference>
<proteinExistence type="inferred from homology"/>
<dbReference type="Gene3D" id="6.10.250.600">
    <property type="match status" value="1"/>
</dbReference>
<evidence type="ECO:0000259" key="6">
    <source>
        <dbReference type="Pfam" id="PF00441"/>
    </source>
</evidence>
<keyword evidence="4 5" id="KW-0274">FAD</keyword>
<feature type="domain" description="Acyl-CoA dehydrogenase/oxidase C-terminal" evidence="6">
    <location>
        <begin position="291"/>
        <end position="446"/>
    </location>
</feature>
<evidence type="ECO:0000256" key="5">
    <source>
        <dbReference type="RuleBase" id="RU362125"/>
    </source>
</evidence>
<dbReference type="PROSITE" id="PS00072">
    <property type="entry name" value="ACYL_COA_DH_1"/>
    <property type="match status" value="1"/>
</dbReference>
<dbReference type="InterPro" id="IPR041504">
    <property type="entry name" value="AidB_N"/>
</dbReference>
<dbReference type="Pfam" id="PF18158">
    <property type="entry name" value="AidB_N"/>
    <property type="match status" value="1"/>
</dbReference>
<evidence type="ECO:0000256" key="3">
    <source>
        <dbReference type="ARBA" id="ARBA00022630"/>
    </source>
</evidence>
<dbReference type="SUPFAM" id="SSF47203">
    <property type="entry name" value="Acyl-CoA dehydrogenase C-terminal domain-like"/>
    <property type="match status" value="1"/>
</dbReference>
<dbReference type="SUPFAM" id="SSF56645">
    <property type="entry name" value="Acyl-CoA dehydrogenase NM domain-like"/>
    <property type="match status" value="1"/>
</dbReference>
<dbReference type="InterPro" id="IPR009100">
    <property type="entry name" value="AcylCoA_DH/oxidase_NM_dom_sf"/>
</dbReference>
<dbReference type="InterPro" id="IPR006089">
    <property type="entry name" value="Acyl-CoA_DH_CS"/>
</dbReference>
<feature type="domain" description="Acyl-CoA oxidase/dehydrogenase middle" evidence="7">
    <location>
        <begin position="186"/>
        <end position="280"/>
    </location>
</feature>
<evidence type="ECO:0000256" key="2">
    <source>
        <dbReference type="ARBA" id="ARBA00009347"/>
    </source>
</evidence>
<evidence type="ECO:0000256" key="1">
    <source>
        <dbReference type="ARBA" id="ARBA00001974"/>
    </source>
</evidence>
<reference evidence="9 10" key="1">
    <citation type="submission" date="2020-07" db="EMBL/GenBank/DDBJ databases">
        <title>Sequencing the genomes of 1000 actinobacteria strains.</title>
        <authorList>
            <person name="Klenk H.-P."/>
        </authorList>
    </citation>
    <scope>NUCLEOTIDE SEQUENCE [LARGE SCALE GENOMIC DNA]</scope>
    <source>
        <strain evidence="9 10">DSM 18448</strain>
    </source>
</reference>
<comment type="cofactor">
    <cofactor evidence="1 5">
        <name>FAD</name>
        <dbReference type="ChEBI" id="CHEBI:57692"/>
    </cofactor>
</comment>
<gene>
    <name evidence="9" type="ORF">F4554_003262</name>
</gene>
<dbReference type="InterPro" id="IPR009075">
    <property type="entry name" value="AcylCo_DH/oxidase_C"/>
</dbReference>
<evidence type="ECO:0000259" key="8">
    <source>
        <dbReference type="Pfam" id="PF18158"/>
    </source>
</evidence>
<keyword evidence="5" id="KW-0560">Oxidoreductase</keyword>
<dbReference type="InterPro" id="IPR036250">
    <property type="entry name" value="AcylCo_DH-like_C"/>
</dbReference>
<dbReference type="PANTHER" id="PTHR42707">
    <property type="entry name" value="ACYL-COA DEHYDROGENASE"/>
    <property type="match status" value="1"/>
</dbReference>
<evidence type="ECO:0000313" key="10">
    <source>
        <dbReference type="Proteomes" id="UP000579605"/>
    </source>
</evidence>
<dbReference type="RefSeq" id="WP_179788144.1">
    <property type="nucleotide sequence ID" value="NZ_BAAARR010000016.1"/>
</dbReference>
<evidence type="ECO:0000259" key="7">
    <source>
        <dbReference type="Pfam" id="PF02770"/>
    </source>
</evidence>
<dbReference type="PANTHER" id="PTHR42707:SF3">
    <property type="entry name" value="ACYL-COA DEHYDROGENASE AIDB-RELATED"/>
    <property type="match status" value="1"/>
</dbReference>
<evidence type="ECO:0000313" key="9">
    <source>
        <dbReference type="EMBL" id="NYH90624.1"/>
    </source>
</evidence>
<dbReference type="Gene3D" id="1.20.140.10">
    <property type="entry name" value="Butyryl-CoA Dehydrogenase, subunit A, domain 3"/>
    <property type="match status" value="1"/>
</dbReference>
<dbReference type="Gene3D" id="2.40.110.20">
    <property type="match status" value="1"/>
</dbReference>
<dbReference type="Proteomes" id="UP000579605">
    <property type="component" value="Unassembled WGS sequence"/>
</dbReference>
<dbReference type="InterPro" id="IPR006091">
    <property type="entry name" value="Acyl-CoA_Oxase/DH_mid-dom"/>
</dbReference>
<name>A0A852ZCI0_9ACTN</name>
<organism evidence="9 10">
    <name type="scientific">Actinopolymorpha rutila</name>
    <dbReference type="NCBI Taxonomy" id="446787"/>
    <lineage>
        <taxon>Bacteria</taxon>
        <taxon>Bacillati</taxon>
        <taxon>Actinomycetota</taxon>
        <taxon>Actinomycetes</taxon>
        <taxon>Propionibacteriales</taxon>
        <taxon>Actinopolymorphaceae</taxon>
        <taxon>Actinopolymorpha</taxon>
    </lineage>
</organism>
<accession>A0A852ZCI0</accession>
<dbReference type="InterPro" id="IPR052904">
    <property type="entry name" value="Acyl-CoA_dehydrogenase-like"/>
</dbReference>
<dbReference type="EMBL" id="JACBZH010000001">
    <property type="protein sequence ID" value="NYH90624.1"/>
    <property type="molecule type" value="Genomic_DNA"/>
</dbReference>
<feature type="domain" description="Adaptive response protein AidB N-terminal" evidence="8">
    <location>
        <begin position="14"/>
        <end position="172"/>
    </location>
</feature>
<keyword evidence="3 5" id="KW-0285">Flavoprotein</keyword>
<evidence type="ECO:0000256" key="4">
    <source>
        <dbReference type="ARBA" id="ARBA00022827"/>
    </source>
</evidence>
<dbReference type="Pfam" id="PF00441">
    <property type="entry name" value="Acyl-CoA_dh_1"/>
    <property type="match status" value="1"/>
</dbReference>
<dbReference type="GO" id="GO:0003995">
    <property type="term" value="F:acyl-CoA dehydrogenase activity"/>
    <property type="evidence" value="ECO:0007669"/>
    <property type="project" value="InterPro"/>
</dbReference>
<comment type="similarity">
    <text evidence="2 5">Belongs to the acyl-CoA dehydrogenase family.</text>
</comment>
<comment type="caution">
    <text evidence="9">The sequence shown here is derived from an EMBL/GenBank/DDBJ whole genome shotgun (WGS) entry which is preliminary data.</text>
</comment>